<feature type="transmembrane region" description="Helical" evidence="1">
    <location>
        <begin position="70"/>
        <end position="91"/>
    </location>
</feature>
<dbReference type="AlphaFoldDB" id="A0A0R3SK59"/>
<organism evidence="6">
    <name type="scientific">Hymenolepis diminuta</name>
    <name type="common">Rat tapeworm</name>
    <dbReference type="NCBI Taxonomy" id="6216"/>
    <lineage>
        <taxon>Eukaryota</taxon>
        <taxon>Metazoa</taxon>
        <taxon>Spiralia</taxon>
        <taxon>Lophotrochozoa</taxon>
        <taxon>Platyhelminthes</taxon>
        <taxon>Cestoda</taxon>
        <taxon>Eucestoda</taxon>
        <taxon>Cyclophyllidea</taxon>
        <taxon>Hymenolepididae</taxon>
        <taxon>Hymenolepis</taxon>
    </lineage>
</organism>
<feature type="transmembrane region" description="Helical" evidence="1">
    <location>
        <begin position="131"/>
        <end position="151"/>
    </location>
</feature>
<evidence type="ECO:0000313" key="6">
    <source>
        <dbReference type="WBParaSite" id="HDID_0000532401-mRNA-1"/>
    </source>
</evidence>
<keyword evidence="1" id="KW-1133">Transmembrane helix</keyword>
<dbReference type="EMBL" id="CABIJS010000566">
    <property type="protein sequence ID" value="VUZ53691.1"/>
    <property type="molecule type" value="Genomic_DNA"/>
</dbReference>
<accession>A0A0R3SK59</accession>
<name>A0A0R3SK59_HYMDI</name>
<sequence>MPPAASTSNEIDIPRSRSVLDKEDLQLHYYFLQILHVLANFYVFLASICFVTFGSYITAYVDEVNFSLGFSVPTILLGFAYLTALILGYFAASRQDKLLFYVFAGILSALSVLQIALGAVCVGVEIEFSGIIITSTVYQIGAIVSAILLAMRPEISA</sequence>
<gene>
    <name evidence="2" type="ORF">HDID_LOCUS5322</name>
    <name evidence="3" type="ORF">WMSIL1_LOCUS11971</name>
</gene>
<dbReference type="EMBL" id="UYSG01002628">
    <property type="protein sequence ID" value="VDL57640.1"/>
    <property type="molecule type" value="Genomic_DNA"/>
</dbReference>
<feature type="transmembrane region" description="Helical" evidence="1">
    <location>
        <begin position="37"/>
        <end position="58"/>
    </location>
</feature>
<protein>
    <submittedName>
        <fullName evidence="6">Transmembrane protein</fullName>
    </submittedName>
</protein>
<evidence type="ECO:0000313" key="3">
    <source>
        <dbReference type="EMBL" id="VUZ53691.1"/>
    </source>
</evidence>
<proteinExistence type="predicted"/>
<dbReference type="Proteomes" id="UP000274504">
    <property type="component" value="Unassembled WGS sequence"/>
</dbReference>
<reference evidence="3 5" key="3">
    <citation type="submission" date="2019-07" db="EMBL/GenBank/DDBJ databases">
        <authorList>
            <person name="Jastrzebski P J."/>
            <person name="Paukszto L."/>
            <person name="Jastrzebski P J."/>
        </authorList>
    </citation>
    <scope>NUCLEOTIDE SEQUENCE [LARGE SCALE GENOMIC DNA]</scope>
    <source>
        <strain evidence="3 5">WMS-il1</strain>
    </source>
</reference>
<evidence type="ECO:0000313" key="5">
    <source>
        <dbReference type="Proteomes" id="UP000321570"/>
    </source>
</evidence>
<reference evidence="6" key="1">
    <citation type="submission" date="2017-02" db="UniProtKB">
        <authorList>
            <consortium name="WormBaseParasite"/>
        </authorList>
    </citation>
    <scope>IDENTIFICATION</scope>
</reference>
<keyword evidence="1" id="KW-0812">Transmembrane</keyword>
<evidence type="ECO:0000313" key="4">
    <source>
        <dbReference type="Proteomes" id="UP000274504"/>
    </source>
</evidence>
<evidence type="ECO:0000256" key="1">
    <source>
        <dbReference type="SAM" id="Phobius"/>
    </source>
</evidence>
<keyword evidence="1" id="KW-0472">Membrane</keyword>
<evidence type="ECO:0000313" key="2">
    <source>
        <dbReference type="EMBL" id="VDL57640.1"/>
    </source>
</evidence>
<reference evidence="2 4" key="2">
    <citation type="submission" date="2018-11" db="EMBL/GenBank/DDBJ databases">
        <authorList>
            <consortium name="Pathogen Informatics"/>
        </authorList>
    </citation>
    <scope>NUCLEOTIDE SEQUENCE [LARGE SCALE GENOMIC DNA]</scope>
</reference>
<keyword evidence="5" id="KW-1185">Reference proteome</keyword>
<dbReference type="Proteomes" id="UP000321570">
    <property type="component" value="Unassembled WGS sequence"/>
</dbReference>
<feature type="transmembrane region" description="Helical" evidence="1">
    <location>
        <begin position="98"/>
        <end position="119"/>
    </location>
</feature>
<dbReference type="WBParaSite" id="HDID_0000532401-mRNA-1">
    <property type="protein sequence ID" value="HDID_0000532401-mRNA-1"/>
    <property type="gene ID" value="HDID_0000532401"/>
</dbReference>